<evidence type="ECO:0000259" key="3">
    <source>
        <dbReference type="PROSITE" id="PS50089"/>
    </source>
</evidence>
<feature type="compositionally biased region" description="Polar residues" evidence="2">
    <location>
        <begin position="705"/>
        <end position="720"/>
    </location>
</feature>
<keyword evidence="5" id="KW-1185">Reference proteome</keyword>
<feature type="domain" description="RING-type" evidence="3">
    <location>
        <begin position="639"/>
        <end position="677"/>
    </location>
</feature>
<dbReference type="PANTHER" id="PTHR23327">
    <property type="entry name" value="RING FINGER PROTEIN 127"/>
    <property type="match status" value="1"/>
</dbReference>
<dbReference type="Pfam" id="PF02190">
    <property type="entry name" value="LON_substr_bdg"/>
    <property type="match status" value="1"/>
</dbReference>
<keyword evidence="1" id="KW-0862">Zinc</keyword>
<evidence type="ECO:0000256" key="1">
    <source>
        <dbReference type="PROSITE-ProRule" id="PRU00175"/>
    </source>
</evidence>
<organism evidence="4 5">
    <name type="scientific">Tilletia horrida</name>
    <dbReference type="NCBI Taxonomy" id="155126"/>
    <lineage>
        <taxon>Eukaryota</taxon>
        <taxon>Fungi</taxon>
        <taxon>Dikarya</taxon>
        <taxon>Basidiomycota</taxon>
        <taxon>Ustilaginomycotina</taxon>
        <taxon>Exobasidiomycetes</taxon>
        <taxon>Tilletiales</taxon>
        <taxon>Tilletiaceae</taxon>
        <taxon>Tilletia</taxon>
    </lineage>
</organism>
<dbReference type="SUPFAM" id="SSF88697">
    <property type="entry name" value="PUA domain-like"/>
    <property type="match status" value="1"/>
</dbReference>
<dbReference type="Pfam" id="PF13923">
    <property type="entry name" value="zf-C3HC4_2"/>
    <property type="match status" value="1"/>
</dbReference>
<reference evidence="4" key="1">
    <citation type="journal article" date="2023" name="PhytoFront">
        <title>Draft Genome Resources of Seven Strains of Tilletia horrida, Causal Agent of Kernel Smut of Rice.</title>
        <authorList>
            <person name="Khanal S."/>
            <person name="Antony Babu S."/>
            <person name="Zhou X.G."/>
        </authorList>
    </citation>
    <scope>NUCLEOTIDE SEQUENCE</scope>
    <source>
        <strain evidence="4">TX6</strain>
    </source>
</reference>
<feature type="region of interest" description="Disordered" evidence="2">
    <location>
        <begin position="571"/>
        <end position="624"/>
    </location>
</feature>
<keyword evidence="1" id="KW-0863">Zinc-finger</keyword>
<feature type="compositionally biased region" description="Low complexity" evidence="2">
    <location>
        <begin position="275"/>
        <end position="287"/>
    </location>
</feature>
<dbReference type="InterPro" id="IPR003111">
    <property type="entry name" value="Lon_prtase_N"/>
</dbReference>
<protein>
    <recommendedName>
        <fullName evidence="3">RING-type domain-containing protein</fullName>
    </recommendedName>
</protein>
<dbReference type="InterPro" id="IPR013083">
    <property type="entry name" value="Znf_RING/FYVE/PHD"/>
</dbReference>
<proteinExistence type="predicted"/>
<dbReference type="AlphaFoldDB" id="A0AAN6JQF7"/>
<feature type="compositionally biased region" description="Low complexity" evidence="2">
    <location>
        <begin position="139"/>
        <end position="157"/>
    </location>
</feature>
<dbReference type="Gene3D" id="3.30.40.10">
    <property type="entry name" value="Zinc/RING finger domain, C3HC4 (zinc finger)"/>
    <property type="match status" value="1"/>
</dbReference>
<dbReference type="SMART" id="SM00464">
    <property type="entry name" value="LON"/>
    <property type="match status" value="1"/>
</dbReference>
<keyword evidence="1" id="KW-0479">Metal-binding</keyword>
<feature type="region of interest" description="Disordered" evidence="2">
    <location>
        <begin position="1009"/>
        <end position="1030"/>
    </location>
</feature>
<dbReference type="GO" id="GO:0008270">
    <property type="term" value="F:zinc ion binding"/>
    <property type="evidence" value="ECO:0007669"/>
    <property type="project" value="UniProtKB-KW"/>
</dbReference>
<accession>A0AAN6JQF7</accession>
<evidence type="ECO:0000313" key="5">
    <source>
        <dbReference type="Proteomes" id="UP001176517"/>
    </source>
</evidence>
<dbReference type="InterPro" id="IPR001841">
    <property type="entry name" value="Znf_RING"/>
</dbReference>
<dbReference type="Proteomes" id="UP001176517">
    <property type="component" value="Unassembled WGS sequence"/>
</dbReference>
<evidence type="ECO:0000313" key="4">
    <source>
        <dbReference type="EMBL" id="KAK0548741.1"/>
    </source>
</evidence>
<comment type="caution">
    <text evidence="4">The sequence shown here is derived from an EMBL/GenBank/DDBJ whole genome shotgun (WGS) entry which is preliminary data.</text>
</comment>
<feature type="compositionally biased region" description="Polar residues" evidence="2">
    <location>
        <begin position="580"/>
        <end position="594"/>
    </location>
</feature>
<feature type="region of interest" description="Disordered" evidence="2">
    <location>
        <begin position="705"/>
        <end position="741"/>
    </location>
</feature>
<feature type="compositionally biased region" description="Basic and acidic residues" evidence="2">
    <location>
        <begin position="724"/>
        <end position="741"/>
    </location>
</feature>
<dbReference type="GO" id="GO:0061630">
    <property type="term" value="F:ubiquitin protein ligase activity"/>
    <property type="evidence" value="ECO:0007669"/>
    <property type="project" value="TreeGrafter"/>
</dbReference>
<feature type="compositionally biased region" description="Polar residues" evidence="2">
    <location>
        <begin position="1018"/>
        <end position="1027"/>
    </location>
</feature>
<dbReference type="CDD" id="cd16514">
    <property type="entry name" value="RING-HC_LONFs_rpt2"/>
    <property type="match status" value="1"/>
</dbReference>
<feature type="compositionally biased region" description="Polar residues" evidence="2">
    <location>
        <begin position="408"/>
        <end position="418"/>
    </location>
</feature>
<evidence type="ECO:0000256" key="2">
    <source>
        <dbReference type="SAM" id="MobiDB-lite"/>
    </source>
</evidence>
<sequence>MYAHHAYTTEQEQPTGPHCMLCFDPAVSQLPPSTIPTKIHSRPKRSLPGYRFAQDRYPARSKAVLAQPSAEASAFVSAWTAASLDGYPAHSPSQLPNSYTSVPLPPPVKLPAPGTPPFDGFIVGVPDHPTNLAILPAQPSKAPLSNSSLSSSSSPFSTTHRGGGSGNAIAMHALINDQPTTSRSGIAAATHALPLDPAATGAVSEPKEWNTIRTDVTLAKVLSLLESHQLLAQSRAEAEAKATAAQVLLAEQESQLARQRQPAAVTLSATGMPPSSSNSSKGKGKQSTRSMSEVPSSSRYRRRPSTSPGRSSLPPSPAGMVGSNSSARTRRHSSSSPSSPSSTSDDCEVSPVEAGSSSSGETPGASSGPPREQHTSVAIARSALPLLGQSEEGRESGAAGGIRAVSRYNDSATPSGSEMDSDDGGASGSRIVNRARRIHHIRRRLGLRERSDHASGSGRNGDSDLRRRNTHDMLTSDADEDELSYSGGSGLQDKRDSMRARFGYRSQISDSPDIGGAWATDADARFDDSRFERDHSTATPDVTEAVEDHHMDGASMPASPSGVAPMNLSSPKMTGAIPTVGQNLHTTGTNQSEVASKPNCPPSAPSSESKQSSDTQGARTSEQQEISDLQTALLDVLECQLCYLLLYEPLTTPCGHTFCRACFARNLDHSDRCPLCRSRMPSWGFWQDHPTNQGLLNVITLQIDQSTPTGSHDSNHNQPAVSGHRFDELDGHQDESAEGTLQRKMDAVRDEGHKKWLLRSPSSQTIKEFGAVSTASVKAAGRVTTHGIHNVTWELPSLYLERRLAAEADEAKARLSTPIFVCTLAYPDMPTVLHIYEPRYRLMIRRCLESGNPRFGMVMPARTSSPNAPGMYEYGTMLEIRSVQMLPDGRSMLETVGSYRFRVFETGTLDGYTVGRVERIEDVGPEEDMEMERTFVELANRAARAAGAVDPISRSASASHDQSAERSHVPATDQAGYVLGLDVGVADAFLRASENTHSAGTGNVAASGAASAGVGNADTNGPSTPSPASVLAGSAMARTESSSAASIGNSSASTFGDSLPPMLAAAHPTTDELVDVCTSFIEVLRSGSAPLLLTRLNQSYGPMPSREEIGRLAYWMALVM</sequence>
<dbReference type="InterPro" id="IPR046336">
    <property type="entry name" value="Lon_prtase_N_sf"/>
</dbReference>
<feature type="region of interest" description="Disordered" evidence="2">
    <location>
        <begin position="138"/>
        <end position="165"/>
    </location>
</feature>
<feature type="compositionally biased region" description="Low complexity" evidence="2">
    <location>
        <begin position="334"/>
        <end position="344"/>
    </location>
</feature>
<dbReference type="PROSITE" id="PS50089">
    <property type="entry name" value="ZF_RING_2"/>
    <property type="match status" value="1"/>
</dbReference>
<feature type="region of interest" description="Disordered" evidence="2">
    <location>
        <begin position="259"/>
        <end position="497"/>
    </location>
</feature>
<feature type="compositionally biased region" description="Polar residues" evidence="2">
    <location>
        <begin position="614"/>
        <end position="624"/>
    </location>
</feature>
<dbReference type="PANTHER" id="PTHR23327:SF42">
    <property type="entry name" value="LON PEPTIDASE N-TERMINAL DOMAIN AND RING FINGER PROTEIN C14F5.10C"/>
    <property type="match status" value="1"/>
</dbReference>
<dbReference type="Gene3D" id="2.30.130.40">
    <property type="entry name" value="LON domain-like"/>
    <property type="match status" value="1"/>
</dbReference>
<feature type="region of interest" description="Disordered" evidence="2">
    <location>
        <begin position="949"/>
        <end position="971"/>
    </location>
</feature>
<name>A0AAN6JQF7_9BASI</name>
<feature type="compositionally biased region" description="Low complexity" evidence="2">
    <location>
        <begin position="353"/>
        <end position="370"/>
    </location>
</feature>
<feature type="compositionally biased region" description="Basic residues" evidence="2">
    <location>
        <begin position="433"/>
        <end position="445"/>
    </location>
</feature>
<dbReference type="SUPFAM" id="SSF57850">
    <property type="entry name" value="RING/U-box"/>
    <property type="match status" value="1"/>
</dbReference>
<dbReference type="EMBL" id="JAPDMZ010000129">
    <property type="protein sequence ID" value="KAK0548741.1"/>
    <property type="molecule type" value="Genomic_DNA"/>
</dbReference>
<gene>
    <name evidence="4" type="ORF">OC846_004358</name>
</gene>
<dbReference type="SMART" id="SM00184">
    <property type="entry name" value="RING"/>
    <property type="match status" value="1"/>
</dbReference>
<feature type="compositionally biased region" description="Basic and acidic residues" evidence="2">
    <location>
        <begin position="461"/>
        <end position="471"/>
    </location>
</feature>
<dbReference type="InterPro" id="IPR015947">
    <property type="entry name" value="PUA-like_sf"/>
</dbReference>